<keyword evidence="4" id="KW-0808">Transferase</keyword>
<sequence length="291" mass="33494">MKESCHKLKSVQQTKICFRFKIPQSRGTFCFDYSFAHFLHSLNQLHEEKYTVLDMLGRGGFGSVFAGRRKSDNLPVSITHIFLYLMNMWNDINGEPIMFPVEALFILKVGGIPSAVGTSAVVSILEWYDLEQEVFLVMERPDPCVTLFDYMQDNGGCLEEEVAKVLKSREAPQSLEGIFHRDIKPKNLLIETGSNDPRVLILFLILPFCLCIAGTKRYSPPEFFVCGRYEASPTTVWQLGALLYEMLYAERHFDRQKFLNGRLYFNTHQSRDCHNFMRKFTLEAPAKMTGL</sequence>
<dbReference type="SUPFAM" id="SSF56112">
    <property type="entry name" value="Protein kinase-like (PK-like)"/>
    <property type="match status" value="1"/>
</dbReference>
<proteinExistence type="inferred from homology"/>
<dbReference type="PROSITE" id="PS00108">
    <property type="entry name" value="PROTEIN_KINASE_ST"/>
    <property type="match status" value="1"/>
</dbReference>
<keyword evidence="12" id="KW-1185">Reference proteome</keyword>
<keyword evidence="6" id="KW-0418">Kinase</keyword>
<dbReference type="InterPro" id="IPR051138">
    <property type="entry name" value="PIM_Ser/Thr_kinase"/>
</dbReference>
<dbReference type="GO" id="GO:0005737">
    <property type="term" value="C:cytoplasm"/>
    <property type="evidence" value="ECO:0007669"/>
    <property type="project" value="TreeGrafter"/>
</dbReference>
<accession>A0A3Q0S033</accession>
<evidence type="ECO:0000256" key="3">
    <source>
        <dbReference type="ARBA" id="ARBA00022527"/>
    </source>
</evidence>
<dbReference type="InterPro" id="IPR011009">
    <property type="entry name" value="Kinase-like_dom_sf"/>
</dbReference>
<comment type="similarity">
    <text evidence="1">Belongs to the protein kinase superfamily. CAMK Ser/Thr protein kinase family. PIM subfamily.</text>
</comment>
<dbReference type="PANTHER" id="PTHR22984:SF11">
    <property type="entry name" value="AURORA KINASE-RELATED"/>
    <property type="match status" value="1"/>
</dbReference>
<reference evidence="11" key="1">
    <citation type="submission" date="2025-08" db="UniProtKB">
        <authorList>
            <consortium name="Ensembl"/>
        </authorList>
    </citation>
    <scope>IDENTIFICATION</scope>
</reference>
<evidence type="ECO:0000256" key="1">
    <source>
        <dbReference type="ARBA" id="ARBA00005505"/>
    </source>
</evidence>
<evidence type="ECO:0000313" key="12">
    <source>
        <dbReference type="Proteomes" id="UP000261340"/>
    </source>
</evidence>
<dbReference type="InterPro" id="IPR000719">
    <property type="entry name" value="Prot_kinase_dom"/>
</dbReference>
<dbReference type="Ensembl" id="ENSACIT00000018682.1">
    <property type="protein sequence ID" value="ENSACIP00000018194.1"/>
    <property type="gene ID" value="ENSACIG00000014186.1"/>
</dbReference>
<dbReference type="AlphaFoldDB" id="A0A3Q0S033"/>
<dbReference type="GO" id="GO:0005524">
    <property type="term" value="F:ATP binding"/>
    <property type="evidence" value="ECO:0007669"/>
    <property type="project" value="UniProtKB-KW"/>
</dbReference>
<comment type="catalytic activity">
    <reaction evidence="8">
        <text>L-threonyl-[protein] + ATP = O-phospho-L-threonyl-[protein] + ADP + H(+)</text>
        <dbReference type="Rhea" id="RHEA:46608"/>
        <dbReference type="Rhea" id="RHEA-COMP:11060"/>
        <dbReference type="Rhea" id="RHEA-COMP:11605"/>
        <dbReference type="ChEBI" id="CHEBI:15378"/>
        <dbReference type="ChEBI" id="CHEBI:30013"/>
        <dbReference type="ChEBI" id="CHEBI:30616"/>
        <dbReference type="ChEBI" id="CHEBI:61977"/>
        <dbReference type="ChEBI" id="CHEBI:456216"/>
        <dbReference type="EC" id="2.7.11.1"/>
    </reaction>
</comment>
<evidence type="ECO:0000313" key="11">
    <source>
        <dbReference type="Ensembl" id="ENSACIP00000018194.1"/>
    </source>
</evidence>
<keyword evidence="7" id="KW-0067">ATP-binding</keyword>
<dbReference type="PANTHER" id="PTHR22984">
    <property type="entry name" value="SERINE/THREONINE-PROTEIN KINASE PIM"/>
    <property type="match status" value="1"/>
</dbReference>
<evidence type="ECO:0000256" key="8">
    <source>
        <dbReference type="ARBA" id="ARBA00047899"/>
    </source>
</evidence>
<evidence type="ECO:0000256" key="2">
    <source>
        <dbReference type="ARBA" id="ARBA00012513"/>
    </source>
</evidence>
<dbReference type="Gene3D" id="1.10.510.10">
    <property type="entry name" value="Transferase(Phosphotransferase) domain 1"/>
    <property type="match status" value="1"/>
</dbReference>
<evidence type="ECO:0000259" key="10">
    <source>
        <dbReference type="PROSITE" id="PS50011"/>
    </source>
</evidence>
<dbReference type="Proteomes" id="UP000261340">
    <property type="component" value="Unplaced"/>
</dbReference>
<dbReference type="EC" id="2.7.11.1" evidence="2"/>
<dbReference type="SMART" id="SM00220">
    <property type="entry name" value="S_TKc"/>
    <property type="match status" value="1"/>
</dbReference>
<organism evidence="11 12">
    <name type="scientific">Amphilophus citrinellus</name>
    <name type="common">Midas cichlid</name>
    <name type="synonym">Cichlasoma citrinellum</name>
    <dbReference type="NCBI Taxonomy" id="61819"/>
    <lineage>
        <taxon>Eukaryota</taxon>
        <taxon>Metazoa</taxon>
        <taxon>Chordata</taxon>
        <taxon>Craniata</taxon>
        <taxon>Vertebrata</taxon>
        <taxon>Euteleostomi</taxon>
        <taxon>Actinopterygii</taxon>
        <taxon>Neopterygii</taxon>
        <taxon>Teleostei</taxon>
        <taxon>Neoteleostei</taxon>
        <taxon>Acanthomorphata</taxon>
        <taxon>Ovalentaria</taxon>
        <taxon>Cichlomorphae</taxon>
        <taxon>Cichliformes</taxon>
        <taxon>Cichlidae</taxon>
        <taxon>New World cichlids</taxon>
        <taxon>Cichlasomatinae</taxon>
        <taxon>Heroini</taxon>
        <taxon>Amphilophus</taxon>
    </lineage>
</organism>
<dbReference type="OMA" id="NTHQSRD"/>
<feature type="domain" description="Protein kinase" evidence="10">
    <location>
        <begin position="50"/>
        <end position="291"/>
    </location>
</feature>
<dbReference type="GeneTree" id="ENSGT00950000182996"/>
<evidence type="ECO:0000256" key="9">
    <source>
        <dbReference type="ARBA" id="ARBA00048679"/>
    </source>
</evidence>
<reference evidence="11" key="2">
    <citation type="submission" date="2025-09" db="UniProtKB">
        <authorList>
            <consortium name="Ensembl"/>
        </authorList>
    </citation>
    <scope>IDENTIFICATION</scope>
</reference>
<comment type="catalytic activity">
    <reaction evidence="9">
        <text>L-seryl-[protein] + ATP = O-phospho-L-seryl-[protein] + ADP + H(+)</text>
        <dbReference type="Rhea" id="RHEA:17989"/>
        <dbReference type="Rhea" id="RHEA-COMP:9863"/>
        <dbReference type="Rhea" id="RHEA-COMP:11604"/>
        <dbReference type="ChEBI" id="CHEBI:15378"/>
        <dbReference type="ChEBI" id="CHEBI:29999"/>
        <dbReference type="ChEBI" id="CHEBI:30616"/>
        <dbReference type="ChEBI" id="CHEBI:83421"/>
        <dbReference type="ChEBI" id="CHEBI:456216"/>
        <dbReference type="EC" id="2.7.11.1"/>
    </reaction>
</comment>
<evidence type="ECO:0000256" key="7">
    <source>
        <dbReference type="ARBA" id="ARBA00022840"/>
    </source>
</evidence>
<evidence type="ECO:0000256" key="4">
    <source>
        <dbReference type="ARBA" id="ARBA00022679"/>
    </source>
</evidence>
<dbReference type="Pfam" id="PF00069">
    <property type="entry name" value="Pkinase"/>
    <property type="match status" value="1"/>
</dbReference>
<dbReference type="GO" id="GO:0004674">
    <property type="term" value="F:protein serine/threonine kinase activity"/>
    <property type="evidence" value="ECO:0007669"/>
    <property type="project" value="UniProtKB-KW"/>
</dbReference>
<dbReference type="GO" id="GO:0043066">
    <property type="term" value="P:negative regulation of apoptotic process"/>
    <property type="evidence" value="ECO:0007669"/>
    <property type="project" value="TreeGrafter"/>
</dbReference>
<evidence type="ECO:0000256" key="5">
    <source>
        <dbReference type="ARBA" id="ARBA00022741"/>
    </source>
</evidence>
<evidence type="ECO:0000256" key="6">
    <source>
        <dbReference type="ARBA" id="ARBA00022777"/>
    </source>
</evidence>
<keyword evidence="3" id="KW-0723">Serine/threonine-protein kinase</keyword>
<name>A0A3Q0S033_AMPCI</name>
<protein>
    <recommendedName>
        <fullName evidence="2">non-specific serine/threonine protein kinase</fullName>
        <ecNumber evidence="2">2.7.11.1</ecNumber>
    </recommendedName>
</protein>
<dbReference type="PROSITE" id="PS50011">
    <property type="entry name" value="PROTEIN_KINASE_DOM"/>
    <property type="match status" value="1"/>
</dbReference>
<dbReference type="Gene3D" id="3.30.200.20">
    <property type="entry name" value="Phosphorylase Kinase, domain 1"/>
    <property type="match status" value="1"/>
</dbReference>
<keyword evidence="5" id="KW-0547">Nucleotide-binding</keyword>
<dbReference type="InterPro" id="IPR008271">
    <property type="entry name" value="Ser/Thr_kinase_AS"/>
</dbReference>
<dbReference type="GO" id="GO:0007346">
    <property type="term" value="P:regulation of mitotic cell cycle"/>
    <property type="evidence" value="ECO:0007669"/>
    <property type="project" value="TreeGrafter"/>
</dbReference>